<feature type="transmembrane region" description="Helical" evidence="9">
    <location>
        <begin position="52"/>
        <end position="70"/>
    </location>
</feature>
<evidence type="ECO:0000256" key="5">
    <source>
        <dbReference type="ARBA" id="ARBA00022989"/>
    </source>
</evidence>
<comment type="subcellular location">
    <subcellularLocation>
        <location evidence="1">Cell membrane</location>
        <topology evidence="1">Multi-pass membrane protein</topology>
    </subcellularLocation>
</comment>
<dbReference type="RefSeq" id="WP_061175780.1">
    <property type="nucleotide sequence ID" value="NZ_FCOE02000009.1"/>
</dbReference>
<feature type="transmembrane region" description="Helical" evidence="9">
    <location>
        <begin position="20"/>
        <end position="40"/>
    </location>
</feature>
<evidence type="ECO:0000256" key="9">
    <source>
        <dbReference type="SAM" id="Phobius"/>
    </source>
</evidence>
<proteinExistence type="inferred from homology"/>
<dbReference type="PANTHER" id="PTHR33281:SF19">
    <property type="entry name" value="VOLTAGE-DEPENDENT ANION CHANNEL-FORMING PROTEIN YNEE"/>
    <property type="match status" value="1"/>
</dbReference>
<dbReference type="OrthoDB" id="445589at2"/>
<keyword evidence="7 9" id="KW-0472">Membrane</keyword>
<evidence type="ECO:0000313" key="10">
    <source>
        <dbReference type="EMBL" id="SAK67748.1"/>
    </source>
</evidence>
<evidence type="ECO:0000256" key="3">
    <source>
        <dbReference type="ARBA" id="ARBA00022475"/>
    </source>
</evidence>
<comment type="caution">
    <text evidence="10">The sequence shown here is derived from an EMBL/GenBank/DDBJ whole genome shotgun (WGS) entry which is preliminary data.</text>
</comment>
<keyword evidence="3" id="KW-1003">Cell membrane</keyword>
<organism evidence="10 11">
    <name type="scientific">Caballeronia pedi</name>
    <dbReference type="NCBI Taxonomy" id="1777141"/>
    <lineage>
        <taxon>Bacteria</taxon>
        <taxon>Pseudomonadati</taxon>
        <taxon>Pseudomonadota</taxon>
        <taxon>Betaproteobacteria</taxon>
        <taxon>Burkholderiales</taxon>
        <taxon>Burkholderiaceae</taxon>
        <taxon>Caballeronia</taxon>
    </lineage>
</organism>
<protein>
    <submittedName>
        <fullName evidence="10">Bestrophin, RFP-TM, chloride channel</fullName>
    </submittedName>
</protein>
<sequence length="303" mass="34221">MIVRPNQNWFTLLFVWNGSVLQSIIPQLVFMLIISSLAVLTQGKIFGEKIPLNTTPFTLLGIALAIFLAFRNNESYARFNEARHLWGNILIASRNLASQTLSYFPTQMDHVRFCNLIVAVPYALKHQLRRTDSMHDLDRLLDGGEKTTFRMKAYLPAAILSAMRERLAQLEDLNGSAMTRLIILDNQISDLERSVGGCERIASTPIPFAYSVLLHRTVYAYCVLLPFGLVDSTEFFTPLLCVFISYTLIALEAIASEVADPFSEAPNALALDSISRNIERSVLEIYGRALPDELRPRRPYQFT</sequence>
<evidence type="ECO:0000256" key="1">
    <source>
        <dbReference type="ARBA" id="ARBA00004651"/>
    </source>
</evidence>
<evidence type="ECO:0000256" key="7">
    <source>
        <dbReference type="ARBA" id="ARBA00023136"/>
    </source>
</evidence>
<dbReference type="EMBL" id="FCOE02000009">
    <property type="protein sequence ID" value="SAK67748.1"/>
    <property type="molecule type" value="Genomic_DNA"/>
</dbReference>
<gene>
    <name evidence="10" type="ORF">AWB80_03344</name>
</gene>
<dbReference type="GO" id="GO:0005886">
    <property type="term" value="C:plasma membrane"/>
    <property type="evidence" value="ECO:0007669"/>
    <property type="project" value="UniProtKB-SubCell"/>
</dbReference>
<reference evidence="10" key="1">
    <citation type="submission" date="2016-01" db="EMBL/GenBank/DDBJ databases">
        <authorList>
            <person name="Peeters C."/>
        </authorList>
    </citation>
    <scope>NUCLEOTIDE SEQUENCE [LARGE SCALE GENOMIC DNA]</scope>
    <source>
        <strain evidence="10">LMG 29323</strain>
    </source>
</reference>
<dbReference type="GO" id="GO:0005254">
    <property type="term" value="F:chloride channel activity"/>
    <property type="evidence" value="ECO:0007669"/>
    <property type="project" value="InterPro"/>
</dbReference>
<evidence type="ECO:0000256" key="4">
    <source>
        <dbReference type="ARBA" id="ARBA00022692"/>
    </source>
</evidence>
<dbReference type="PANTHER" id="PTHR33281">
    <property type="entry name" value="UPF0187 PROTEIN YNEE"/>
    <property type="match status" value="1"/>
</dbReference>
<evidence type="ECO:0000313" key="11">
    <source>
        <dbReference type="Proteomes" id="UP000054911"/>
    </source>
</evidence>
<evidence type="ECO:0000256" key="2">
    <source>
        <dbReference type="ARBA" id="ARBA00022448"/>
    </source>
</evidence>
<keyword evidence="2" id="KW-0813">Transport</keyword>
<evidence type="ECO:0000256" key="8">
    <source>
        <dbReference type="ARBA" id="ARBA00034708"/>
    </source>
</evidence>
<evidence type="ECO:0000256" key="6">
    <source>
        <dbReference type="ARBA" id="ARBA00023065"/>
    </source>
</evidence>
<dbReference type="AlphaFoldDB" id="A0A158BCF2"/>
<dbReference type="Proteomes" id="UP000054911">
    <property type="component" value="Unassembled WGS sequence"/>
</dbReference>
<keyword evidence="5 9" id="KW-1133">Transmembrane helix</keyword>
<keyword evidence="11" id="KW-1185">Reference proteome</keyword>
<keyword evidence="4 9" id="KW-0812">Transmembrane</keyword>
<dbReference type="InterPro" id="IPR044669">
    <property type="entry name" value="YneE/VCCN1/2-like"/>
</dbReference>
<dbReference type="STRING" id="1777141.AWB80_03344"/>
<accession>A0A158BCF2</accession>
<comment type="similarity">
    <text evidence="8">Belongs to the anion channel-forming bestrophin (TC 1.A.46) family.</text>
</comment>
<keyword evidence="6" id="KW-0406">Ion transport</keyword>
<name>A0A158BCF2_9BURK</name>
<dbReference type="Pfam" id="PF25539">
    <property type="entry name" value="Bestrophin_2"/>
    <property type="match status" value="1"/>
</dbReference>